<feature type="region of interest" description="Disordered" evidence="2">
    <location>
        <begin position="38"/>
        <end position="105"/>
    </location>
</feature>
<comment type="caution">
    <text evidence="3">The sequence shown here is derived from an EMBL/GenBank/DDBJ whole genome shotgun (WGS) entry which is preliminary data.</text>
</comment>
<protein>
    <submittedName>
        <fullName evidence="3">Uncharacterized protein</fullName>
    </submittedName>
</protein>
<keyword evidence="1" id="KW-0175">Coiled coil</keyword>
<keyword evidence="4" id="KW-1185">Reference proteome</keyword>
<evidence type="ECO:0000313" key="4">
    <source>
        <dbReference type="Proteomes" id="UP001145021"/>
    </source>
</evidence>
<evidence type="ECO:0000256" key="1">
    <source>
        <dbReference type="SAM" id="Coils"/>
    </source>
</evidence>
<dbReference type="Proteomes" id="UP001145021">
    <property type="component" value="Unassembled WGS sequence"/>
</dbReference>
<dbReference type="AlphaFoldDB" id="A0A9W7XFX0"/>
<organism evidence="3 4">
    <name type="scientific">Coemansia asiatica</name>
    <dbReference type="NCBI Taxonomy" id="1052880"/>
    <lineage>
        <taxon>Eukaryota</taxon>
        <taxon>Fungi</taxon>
        <taxon>Fungi incertae sedis</taxon>
        <taxon>Zoopagomycota</taxon>
        <taxon>Kickxellomycotina</taxon>
        <taxon>Kickxellomycetes</taxon>
        <taxon>Kickxellales</taxon>
        <taxon>Kickxellaceae</taxon>
        <taxon>Coemansia</taxon>
    </lineage>
</organism>
<reference evidence="3" key="1">
    <citation type="submission" date="2022-07" db="EMBL/GenBank/DDBJ databases">
        <title>Phylogenomic reconstructions and comparative analyses of Kickxellomycotina fungi.</title>
        <authorList>
            <person name="Reynolds N.K."/>
            <person name="Stajich J.E."/>
            <person name="Barry K."/>
            <person name="Grigoriev I.V."/>
            <person name="Crous P."/>
            <person name="Smith M.E."/>
        </authorList>
    </citation>
    <scope>NUCLEOTIDE SEQUENCE</scope>
    <source>
        <strain evidence="3">NBRC 105413</strain>
    </source>
</reference>
<feature type="compositionally biased region" description="Acidic residues" evidence="2">
    <location>
        <begin position="74"/>
        <end position="104"/>
    </location>
</feature>
<name>A0A9W7XFX0_9FUNG</name>
<sequence>MPEKETSQATDTPPGGVGPSGTGLHLVQTRSRRQEITAMEAEDNQGMVTGTGGVEHQMDQQAMNSNKEQVENMPMEDEEITDERDDSESMDDISEEDEADEEAAEQAMLVDRHFEEIKRHVFNGGHSGNEFLMLENMEKLFLKLAEEAIPGITEIATRMTISSEMEKQLVADTKKLEDMGNQCQENKTRRKELEKELQQLQEEGDKIDKAICTQLETVKKAKQRVTEQVQGKETSRTMESAQTQIETMTKQIAKAQPIMPGQGSWAEITHHTVAPANRKIMRGGPAAYVRNHPENMSAKQREDAITEYEIPAWAEGMPFINLMISGITGGMSRPVGSVHGFLQNHVGSELRLLWVERATATTVELLVPADQWAVTCKYLAENGVQIHHQLDPTGSRPGGAASAVRVHREAWERWTNWAAGEPN</sequence>
<proteinExistence type="predicted"/>
<evidence type="ECO:0000313" key="3">
    <source>
        <dbReference type="EMBL" id="KAJ1641690.1"/>
    </source>
</evidence>
<gene>
    <name evidence="3" type="ORF">LPJ64_006371</name>
</gene>
<accession>A0A9W7XFX0</accession>
<evidence type="ECO:0000256" key="2">
    <source>
        <dbReference type="SAM" id="MobiDB-lite"/>
    </source>
</evidence>
<feature type="region of interest" description="Disordered" evidence="2">
    <location>
        <begin position="1"/>
        <end position="26"/>
    </location>
</feature>
<feature type="coiled-coil region" evidence="1">
    <location>
        <begin position="176"/>
        <end position="210"/>
    </location>
</feature>
<dbReference type="EMBL" id="JANBOH010000731">
    <property type="protein sequence ID" value="KAJ1641690.1"/>
    <property type="molecule type" value="Genomic_DNA"/>
</dbReference>